<dbReference type="Gene3D" id="3.90.470.20">
    <property type="entry name" value="4'-phosphopantetheinyl transferase domain"/>
    <property type="match status" value="1"/>
</dbReference>
<dbReference type="KEGG" id="pmet:G4Y79_08300"/>
<keyword evidence="2 8" id="KW-0808">Transferase</keyword>
<keyword evidence="5 8" id="KW-0460">Magnesium</keyword>
<reference evidence="10 11" key="1">
    <citation type="submission" date="2020-02" db="EMBL/GenBank/DDBJ databases">
        <authorList>
            <person name="Zheng R.K."/>
            <person name="Sun C.M."/>
        </authorList>
    </citation>
    <scope>NUCLEOTIDE SEQUENCE [LARGE SCALE GENOMIC DNA]</scope>
    <source>
        <strain evidence="11">rifampicinis</strain>
    </source>
</reference>
<keyword evidence="6 8" id="KW-0443">Lipid metabolism</keyword>
<keyword evidence="1 8" id="KW-0444">Lipid biosynthesis</keyword>
<comment type="subcellular location">
    <subcellularLocation>
        <location evidence="8">Cytoplasm</location>
    </subcellularLocation>
</comment>
<evidence type="ECO:0000256" key="4">
    <source>
        <dbReference type="ARBA" id="ARBA00022832"/>
    </source>
</evidence>
<comment type="cofactor">
    <cofactor evidence="8">
        <name>Mg(2+)</name>
        <dbReference type="ChEBI" id="CHEBI:18420"/>
    </cofactor>
</comment>
<dbReference type="GO" id="GO:0006633">
    <property type="term" value="P:fatty acid biosynthetic process"/>
    <property type="evidence" value="ECO:0007669"/>
    <property type="project" value="UniProtKB-UniRule"/>
</dbReference>
<evidence type="ECO:0000259" key="9">
    <source>
        <dbReference type="Pfam" id="PF01648"/>
    </source>
</evidence>
<evidence type="ECO:0000256" key="7">
    <source>
        <dbReference type="ARBA" id="ARBA00023160"/>
    </source>
</evidence>
<dbReference type="EMBL" id="CP062983">
    <property type="protein sequence ID" value="QPC84362.1"/>
    <property type="molecule type" value="Genomic_DNA"/>
</dbReference>
<keyword evidence="3 8" id="KW-0479">Metal-binding</keyword>
<gene>
    <name evidence="8 10" type="primary">acpS</name>
    <name evidence="10" type="ORF">G4Y79_08300</name>
</gene>
<proteinExistence type="inferred from homology"/>
<keyword evidence="4 8" id="KW-0276">Fatty acid metabolism</keyword>
<feature type="binding site" evidence="8">
    <location>
        <position position="53"/>
    </location>
    <ligand>
        <name>Mg(2+)</name>
        <dbReference type="ChEBI" id="CHEBI:18420"/>
    </ligand>
</feature>
<evidence type="ECO:0000256" key="8">
    <source>
        <dbReference type="HAMAP-Rule" id="MF_00101"/>
    </source>
</evidence>
<organism evidence="10 11">
    <name type="scientific">Phototrophicus methaneseepsis</name>
    <dbReference type="NCBI Taxonomy" id="2710758"/>
    <lineage>
        <taxon>Bacteria</taxon>
        <taxon>Bacillati</taxon>
        <taxon>Chloroflexota</taxon>
        <taxon>Candidatus Thermofontia</taxon>
        <taxon>Phototrophicales</taxon>
        <taxon>Phototrophicaceae</taxon>
        <taxon>Phototrophicus</taxon>
    </lineage>
</organism>
<feature type="domain" description="4'-phosphopantetheinyl transferase" evidence="9">
    <location>
        <begin position="4"/>
        <end position="105"/>
    </location>
</feature>
<dbReference type="GO" id="GO:0008897">
    <property type="term" value="F:holo-[acyl-carrier-protein] synthase activity"/>
    <property type="evidence" value="ECO:0007669"/>
    <property type="project" value="UniProtKB-UniRule"/>
</dbReference>
<keyword evidence="11" id="KW-1185">Reference proteome</keyword>
<evidence type="ECO:0000313" key="10">
    <source>
        <dbReference type="EMBL" id="QPC84362.1"/>
    </source>
</evidence>
<evidence type="ECO:0000256" key="6">
    <source>
        <dbReference type="ARBA" id="ARBA00023098"/>
    </source>
</evidence>
<dbReference type="GO" id="GO:0005737">
    <property type="term" value="C:cytoplasm"/>
    <property type="evidence" value="ECO:0007669"/>
    <property type="project" value="UniProtKB-SubCell"/>
</dbReference>
<keyword evidence="7 8" id="KW-0275">Fatty acid biosynthesis</keyword>
<dbReference type="InterPro" id="IPR037143">
    <property type="entry name" value="4-PPantetheinyl_Trfase_dom_sf"/>
</dbReference>
<sequence length="127" mass="14021">MLRCGIDMIEHERVAAGIERLGERFLNRFFTPGERTDCEDAPHRLAARLAGKEAVAKALGTGIGDVRWVDIEIRVDNPRKRPTLHLHGNAAKLSTEMGLTQWDISLCHTNEYASAMAVAMGSPLQTP</sequence>
<accession>A0A7S8ECD6</accession>
<feature type="binding site" evidence="8">
    <location>
        <position position="7"/>
    </location>
    <ligand>
        <name>Mg(2+)</name>
        <dbReference type="ChEBI" id="CHEBI:18420"/>
    </ligand>
</feature>
<evidence type="ECO:0000256" key="1">
    <source>
        <dbReference type="ARBA" id="ARBA00022516"/>
    </source>
</evidence>
<evidence type="ECO:0000256" key="5">
    <source>
        <dbReference type="ARBA" id="ARBA00022842"/>
    </source>
</evidence>
<evidence type="ECO:0000256" key="3">
    <source>
        <dbReference type="ARBA" id="ARBA00022723"/>
    </source>
</evidence>
<dbReference type="EC" id="2.7.8.7" evidence="8"/>
<dbReference type="NCBIfam" id="TIGR00556">
    <property type="entry name" value="pantethn_trn"/>
    <property type="match status" value="1"/>
</dbReference>
<evidence type="ECO:0000256" key="2">
    <source>
        <dbReference type="ARBA" id="ARBA00022679"/>
    </source>
</evidence>
<keyword evidence="8" id="KW-0963">Cytoplasm</keyword>
<evidence type="ECO:0000313" key="11">
    <source>
        <dbReference type="Proteomes" id="UP000594468"/>
    </source>
</evidence>
<dbReference type="RefSeq" id="WP_195172425.1">
    <property type="nucleotide sequence ID" value="NZ_CP062983.1"/>
</dbReference>
<name>A0A7S8ECD6_9CHLR</name>
<protein>
    <recommendedName>
        <fullName evidence="8">Holo-[acyl-carrier-protein] synthase</fullName>
        <shortName evidence="8">Holo-ACP synthase</shortName>
        <ecNumber evidence="8">2.7.8.7</ecNumber>
    </recommendedName>
    <alternativeName>
        <fullName evidence="8">4'-phosphopantetheinyl transferase AcpS</fullName>
    </alternativeName>
</protein>
<dbReference type="InterPro" id="IPR002582">
    <property type="entry name" value="ACPS"/>
</dbReference>
<dbReference type="AlphaFoldDB" id="A0A7S8ECD6"/>
<comment type="similarity">
    <text evidence="8">Belongs to the P-Pant transferase superfamily. AcpS family.</text>
</comment>
<dbReference type="InterPro" id="IPR004568">
    <property type="entry name" value="Ppantetheine-prot_Trfase_dom"/>
</dbReference>
<dbReference type="NCBIfam" id="TIGR00516">
    <property type="entry name" value="acpS"/>
    <property type="match status" value="1"/>
</dbReference>
<dbReference type="GO" id="GO:0000287">
    <property type="term" value="F:magnesium ion binding"/>
    <property type="evidence" value="ECO:0007669"/>
    <property type="project" value="UniProtKB-UniRule"/>
</dbReference>
<dbReference type="Proteomes" id="UP000594468">
    <property type="component" value="Chromosome"/>
</dbReference>
<dbReference type="HAMAP" id="MF_00101">
    <property type="entry name" value="AcpS"/>
    <property type="match status" value="1"/>
</dbReference>
<comment type="catalytic activity">
    <reaction evidence="8">
        <text>apo-[ACP] + CoA = holo-[ACP] + adenosine 3',5'-bisphosphate + H(+)</text>
        <dbReference type="Rhea" id="RHEA:12068"/>
        <dbReference type="Rhea" id="RHEA-COMP:9685"/>
        <dbReference type="Rhea" id="RHEA-COMP:9690"/>
        <dbReference type="ChEBI" id="CHEBI:15378"/>
        <dbReference type="ChEBI" id="CHEBI:29999"/>
        <dbReference type="ChEBI" id="CHEBI:57287"/>
        <dbReference type="ChEBI" id="CHEBI:58343"/>
        <dbReference type="ChEBI" id="CHEBI:64479"/>
        <dbReference type="EC" id="2.7.8.7"/>
    </reaction>
</comment>
<dbReference type="InterPro" id="IPR008278">
    <property type="entry name" value="4-PPantetheinyl_Trfase_dom"/>
</dbReference>
<dbReference type="SUPFAM" id="SSF56214">
    <property type="entry name" value="4'-phosphopantetheinyl transferase"/>
    <property type="match status" value="1"/>
</dbReference>
<dbReference type="Pfam" id="PF01648">
    <property type="entry name" value="ACPS"/>
    <property type="match status" value="1"/>
</dbReference>
<comment type="function">
    <text evidence="8">Transfers the 4'-phosphopantetheine moiety from coenzyme A to a Ser of acyl-carrier-protein.</text>
</comment>